<feature type="compositionally biased region" description="Basic and acidic residues" evidence="1">
    <location>
        <begin position="222"/>
        <end position="234"/>
    </location>
</feature>
<dbReference type="Gene3D" id="3.90.550.10">
    <property type="entry name" value="Spore Coat Polysaccharide Biosynthesis Protein SpsA, Chain A"/>
    <property type="match status" value="1"/>
</dbReference>
<organism evidence="3 4">
    <name type="scientific">Svornostia abyssi</name>
    <dbReference type="NCBI Taxonomy" id="2898438"/>
    <lineage>
        <taxon>Bacteria</taxon>
        <taxon>Bacillati</taxon>
        <taxon>Actinomycetota</taxon>
        <taxon>Thermoleophilia</taxon>
        <taxon>Solirubrobacterales</taxon>
        <taxon>Baekduiaceae</taxon>
        <taxon>Svornostia</taxon>
    </lineage>
</organism>
<dbReference type="PANTHER" id="PTHR45947">
    <property type="entry name" value="SULFOQUINOVOSYL TRANSFERASE SQD2"/>
    <property type="match status" value="1"/>
</dbReference>
<dbReference type="GO" id="GO:0016757">
    <property type="term" value="F:glycosyltransferase activity"/>
    <property type="evidence" value="ECO:0007669"/>
    <property type="project" value="UniProtKB-KW"/>
</dbReference>
<keyword evidence="4" id="KW-1185">Reference proteome</keyword>
<dbReference type="CDD" id="cd03801">
    <property type="entry name" value="GT4_PimA-like"/>
    <property type="match status" value="1"/>
</dbReference>
<dbReference type="Pfam" id="PF13692">
    <property type="entry name" value="Glyco_trans_1_4"/>
    <property type="match status" value="1"/>
</dbReference>
<name>A0ABY5PHG2_9ACTN</name>
<dbReference type="SUPFAM" id="SSF53756">
    <property type="entry name" value="UDP-Glycosyltransferase/glycogen phosphorylase"/>
    <property type="match status" value="1"/>
</dbReference>
<evidence type="ECO:0000259" key="2">
    <source>
        <dbReference type="Pfam" id="PF21374"/>
    </source>
</evidence>
<dbReference type="Gene3D" id="3.40.50.11090">
    <property type="match status" value="1"/>
</dbReference>
<dbReference type="PANTHER" id="PTHR45947:SF3">
    <property type="entry name" value="SULFOQUINOVOSYL TRANSFERASE SQD2"/>
    <property type="match status" value="1"/>
</dbReference>
<protein>
    <submittedName>
        <fullName evidence="3">Glycosyltransferase</fullName>
        <ecNumber evidence="3">2.4.-.-</ecNumber>
    </submittedName>
</protein>
<evidence type="ECO:0000313" key="3">
    <source>
        <dbReference type="EMBL" id="UUY04113.1"/>
    </source>
</evidence>
<dbReference type="Gene3D" id="3.40.50.2000">
    <property type="entry name" value="Glycogen Phosphorylase B"/>
    <property type="match status" value="1"/>
</dbReference>
<reference evidence="4" key="1">
    <citation type="submission" date="2021-11" db="EMBL/GenBank/DDBJ databases">
        <title>Cultivation dependent microbiological survey of springs from the worlds oldest radium mine currently devoted to the extraction of radon-saturated water.</title>
        <authorList>
            <person name="Kapinusova G."/>
            <person name="Smrhova T."/>
            <person name="Strejcek M."/>
            <person name="Suman J."/>
            <person name="Jani K."/>
            <person name="Pajer P."/>
            <person name="Uhlik O."/>
        </authorList>
    </citation>
    <scope>NUCLEOTIDE SEQUENCE [LARGE SCALE GENOMIC DNA]</scope>
    <source>
        <strain evidence="4">J379</strain>
    </source>
</reference>
<dbReference type="InterPro" id="IPR029044">
    <property type="entry name" value="Nucleotide-diphossugar_trans"/>
</dbReference>
<dbReference type="Pfam" id="PF21374">
    <property type="entry name" value="WsaF_N"/>
    <property type="match status" value="1"/>
</dbReference>
<gene>
    <name evidence="3" type="ORF">LRS13_00875</name>
</gene>
<dbReference type="EMBL" id="CP088295">
    <property type="protein sequence ID" value="UUY04113.1"/>
    <property type="molecule type" value="Genomic_DNA"/>
</dbReference>
<proteinExistence type="predicted"/>
<keyword evidence="3" id="KW-0328">Glycosyltransferase</keyword>
<evidence type="ECO:0000313" key="4">
    <source>
        <dbReference type="Proteomes" id="UP001058860"/>
    </source>
</evidence>
<dbReference type="SUPFAM" id="SSF53448">
    <property type="entry name" value="Nucleotide-diphospho-sugar transferases"/>
    <property type="match status" value="1"/>
</dbReference>
<dbReference type="InterPro" id="IPR048510">
    <property type="entry name" value="WsaF_N"/>
</dbReference>
<feature type="region of interest" description="Disordered" evidence="1">
    <location>
        <begin position="220"/>
        <end position="251"/>
    </location>
</feature>
<accession>A0ABY5PHG2</accession>
<dbReference type="InterPro" id="IPR050194">
    <property type="entry name" value="Glycosyltransferase_grp1"/>
</dbReference>
<dbReference type="Proteomes" id="UP001058860">
    <property type="component" value="Chromosome"/>
</dbReference>
<sequence>MLAFLTQDATPVPGWLSAHLEALALDPRVGVSFGPHLPRPDTSPMIARELTEFFASFSPDGAPALQGPGDEPFLSNVNACYRRACWQEIRFRDVPYSEDQAFGRDALEAGWLKVYQPGAAVLHAHDYGAVEFLRRYFDEYRGLRETTGHVEPVAPRESLSYVRVQVRGDRAWLAAQGVGGVEAARWTARSVVHHGGRRVFSALGSRADRLPPAVRGAISLEGRTDGGGGDHDATAVEAPPEPTGRIIPARRPAHSLDDTLRLLRDGSVPLLPVTADAAERERLRVAVVIPDFRQGSGGHRTICTLVRGLEARGHICSLWLHDPNGAHRGEADAVVRQRVDEWFGPVAAPVYKGFADWHGADVVVATGWQTVHASLRLDQVRARAYLVQDHEPEFYATSADRIFAEDTYRRGLYVIAASPWLRDLVRDTYGADGTAFELGVDHEIYAADPSITRHEDTILFYGRGATPRRATELGWLALSELRRRRPDIRVVAYGDSKPDWEQAFPYEFLGVVSPPELAALYRRATAGLVLSLTNYSLIPQEMMACGLPLVDLRGGCSEAMFGEDGPVELAAADPVAIADALERLLDDRAEWDRRSSAGLSWAAERTWDAAVDAVEHGLRECLRARARENA</sequence>
<dbReference type="EC" id="2.4.-.-" evidence="3"/>
<evidence type="ECO:0000256" key="1">
    <source>
        <dbReference type="SAM" id="MobiDB-lite"/>
    </source>
</evidence>
<keyword evidence="3" id="KW-0808">Transferase</keyword>
<feature type="domain" description="WsaF N-terminal" evidence="2">
    <location>
        <begin position="360"/>
        <end position="416"/>
    </location>
</feature>